<name>A0AAD6S0L0_9AGAR</name>
<comment type="caution">
    <text evidence="2">The sequence shown here is derived from an EMBL/GenBank/DDBJ whole genome shotgun (WGS) entry which is preliminary data.</text>
</comment>
<dbReference type="EMBL" id="JARJCM010000311">
    <property type="protein sequence ID" value="KAJ7019009.1"/>
    <property type="molecule type" value="Genomic_DNA"/>
</dbReference>
<dbReference type="AlphaFoldDB" id="A0AAD6S0L0"/>
<sequence>MRGPQDHPDYACTHRTDTFFARPYAAPPTAKLLCSKKGEKNRKKKGGGGKQAHRLAPTPAQSTFFCGKDTSVDHSPCGMLSARSSSLEYAAHPHLRNARPTRSALGRSKSKARRARLPLCVYAHTNRSSAKSRTCKRPRCTSASPDTPRAAYLLAQDKTQSPRRAIPHTHYCRHRGRTAHPDPAPAAQTPQRRWSTRRRTMGQIQPSEWDGARTIYIAQALRVPFPLCSATEKKKKKIGIEK</sequence>
<reference evidence="2" key="1">
    <citation type="submission" date="2023-03" db="EMBL/GenBank/DDBJ databases">
        <title>Massive genome expansion in bonnet fungi (Mycena s.s.) driven by repeated elements and novel gene families across ecological guilds.</title>
        <authorList>
            <consortium name="Lawrence Berkeley National Laboratory"/>
            <person name="Harder C.B."/>
            <person name="Miyauchi S."/>
            <person name="Viragh M."/>
            <person name="Kuo A."/>
            <person name="Thoen E."/>
            <person name="Andreopoulos B."/>
            <person name="Lu D."/>
            <person name="Skrede I."/>
            <person name="Drula E."/>
            <person name="Henrissat B."/>
            <person name="Morin E."/>
            <person name="Kohler A."/>
            <person name="Barry K."/>
            <person name="LaButti K."/>
            <person name="Morin E."/>
            <person name="Salamov A."/>
            <person name="Lipzen A."/>
            <person name="Mereny Z."/>
            <person name="Hegedus B."/>
            <person name="Baldrian P."/>
            <person name="Stursova M."/>
            <person name="Weitz H."/>
            <person name="Taylor A."/>
            <person name="Grigoriev I.V."/>
            <person name="Nagy L.G."/>
            <person name="Martin F."/>
            <person name="Kauserud H."/>
        </authorList>
    </citation>
    <scope>NUCLEOTIDE SEQUENCE</scope>
    <source>
        <strain evidence="2">CBHHK200</strain>
    </source>
</reference>
<evidence type="ECO:0000313" key="3">
    <source>
        <dbReference type="Proteomes" id="UP001218188"/>
    </source>
</evidence>
<proteinExistence type="predicted"/>
<feature type="compositionally biased region" description="Basic residues" evidence="1">
    <location>
        <begin position="39"/>
        <end position="53"/>
    </location>
</feature>
<dbReference type="Proteomes" id="UP001218188">
    <property type="component" value="Unassembled WGS sequence"/>
</dbReference>
<accession>A0AAD6S0L0</accession>
<keyword evidence="3" id="KW-1185">Reference proteome</keyword>
<organism evidence="2 3">
    <name type="scientific">Mycena alexandri</name>
    <dbReference type="NCBI Taxonomy" id="1745969"/>
    <lineage>
        <taxon>Eukaryota</taxon>
        <taxon>Fungi</taxon>
        <taxon>Dikarya</taxon>
        <taxon>Basidiomycota</taxon>
        <taxon>Agaricomycotina</taxon>
        <taxon>Agaricomycetes</taxon>
        <taxon>Agaricomycetidae</taxon>
        <taxon>Agaricales</taxon>
        <taxon>Marasmiineae</taxon>
        <taxon>Mycenaceae</taxon>
        <taxon>Mycena</taxon>
    </lineage>
</organism>
<evidence type="ECO:0000256" key="1">
    <source>
        <dbReference type="SAM" id="MobiDB-lite"/>
    </source>
</evidence>
<feature type="region of interest" description="Disordered" evidence="1">
    <location>
        <begin position="32"/>
        <end position="61"/>
    </location>
</feature>
<feature type="region of interest" description="Disordered" evidence="1">
    <location>
        <begin position="174"/>
        <end position="204"/>
    </location>
</feature>
<gene>
    <name evidence="2" type="ORF">C8F04DRAFT_1198185</name>
</gene>
<protein>
    <submittedName>
        <fullName evidence="2">Uncharacterized protein</fullName>
    </submittedName>
</protein>
<evidence type="ECO:0000313" key="2">
    <source>
        <dbReference type="EMBL" id="KAJ7019009.1"/>
    </source>
</evidence>